<dbReference type="CDD" id="cd00067">
    <property type="entry name" value="GAL4"/>
    <property type="match status" value="1"/>
</dbReference>
<organism evidence="7 8">
    <name type="scientific">Talaromyces atroroseus</name>
    <dbReference type="NCBI Taxonomy" id="1441469"/>
    <lineage>
        <taxon>Eukaryota</taxon>
        <taxon>Fungi</taxon>
        <taxon>Dikarya</taxon>
        <taxon>Ascomycota</taxon>
        <taxon>Pezizomycotina</taxon>
        <taxon>Eurotiomycetes</taxon>
        <taxon>Eurotiomycetidae</taxon>
        <taxon>Eurotiales</taxon>
        <taxon>Trichocomaceae</taxon>
        <taxon>Talaromyces</taxon>
        <taxon>Talaromyces sect. Trachyspermi</taxon>
    </lineage>
</organism>
<evidence type="ECO:0000256" key="2">
    <source>
        <dbReference type="ARBA" id="ARBA00022833"/>
    </source>
</evidence>
<evidence type="ECO:0000313" key="8">
    <source>
        <dbReference type="Proteomes" id="UP000214365"/>
    </source>
</evidence>
<keyword evidence="2" id="KW-0862">Zinc</keyword>
<accession>A0A225ADR2</accession>
<evidence type="ECO:0000256" key="1">
    <source>
        <dbReference type="ARBA" id="ARBA00022723"/>
    </source>
</evidence>
<dbReference type="InterPro" id="IPR036864">
    <property type="entry name" value="Zn2-C6_fun-type_DNA-bd_sf"/>
</dbReference>
<reference evidence="7 8" key="1">
    <citation type="submission" date="2015-06" db="EMBL/GenBank/DDBJ databases">
        <title>Talaromyces atroroseus IBT 11181 draft genome.</title>
        <authorList>
            <person name="Rasmussen K.B."/>
            <person name="Rasmussen S."/>
            <person name="Petersen B."/>
            <person name="Sicheritz-Ponten T."/>
            <person name="Mortensen U.H."/>
            <person name="Thrane U."/>
        </authorList>
    </citation>
    <scope>NUCLEOTIDE SEQUENCE [LARGE SCALE GENOMIC DNA]</scope>
    <source>
        <strain evidence="7 8">IBT 11181</strain>
    </source>
</reference>
<protein>
    <recommendedName>
        <fullName evidence="9">Zn(2)-C6 fungal-type domain-containing protein</fullName>
    </recommendedName>
</protein>
<dbReference type="GO" id="GO:0000981">
    <property type="term" value="F:DNA-binding transcription factor activity, RNA polymerase II-specific"/>
    <property type="evidence" value="ECO:0007669"/>
    <property type="project" value="InterPro"/>
</dbReference>
<keyword evidence="1" id="KW-0479">Metal-binding</keyword>
<dbReference type="EMBL" id="LFMY01000016">
    <property type="protein sequence ID" value="OKL56094.1"/>
    <property type="molecule type" value="Genomic_DNA"/>
</dbReference>
<keyword evidence="6" id="KW-0539">Nucleus</keyword>
<keyword evidence="3" id="KW-0805">Transcription regulation</keyword>
<dbReference type="STRING" id="1441469.A0A225ADR2"/>
<comment type="caution">
    <text evidence="7">The sequence shown here is derived from an EMBL/GenBank/DDBJ whole genome shotgun (WGS) entry which is preliminary data.</text>
</comment>
<proteinExistence type="predicted"/>
<keyword evidence="8" id="KW-1185">Reference proteome</keyword>
<dbReference type="InterPro" id="IPR021858">
    <property type="entry name" value="Fun_TF"/>
</dbReference>
<evidence type="ECO:0008006" key="9">
    <source>
        <dbReference type="Google" id="ProtNLM"/>
    </source>
</evidence>
<dbReference type="Gene3D" id="4.10.240.10">
    <property type="entry name" value="Zn(2)-C6 fungal-type DNA-binding domain"/>
    <property type="match status" value="1"/>
</dbReference>
<dbReference type="InterPro" id="IPR052360">
    <property type="entry name" value="Transcr_Regulatory_Proteins"/>
</dbReference>
<keyword evidence="5" id="KW-0804">Transcription</keyword>
<evidence type="ECO:0000256" key="6">
    <source>
        <dbReference type="ARBA" id="ARBA00023242"/>
    </source>
</evidence>
<evidence type="ECO:0000256" key="5">
    <source>
        <dbReference type="ARBA" id="ARBA00023163"/>
    </source>
</evidence>
<evidence type="ECO:0000256" key="4">
    <source>
        <dbReference type="ARBA" id="ARBA00023125"/>
    </source>
</evidence>
<dbReference type="PANTHER" id="PTHR36206:SF12">
    <property type="entry name" value="ASPERCRYPTIN BIOSYNTHESIS CLUSTER-SPECIFIC TRANSCRIPTION REGULATOR ATNN-RELATED"/>
    <property type="match status" value="1"/>
</dbReference>
<keyword evidence="4" id="KW-0238">DNA-binding</keyword>
<dbReference type="SUPFAM" id="SSF57701">
    <property type="entry name" value="Zn2/Cys6 DNA-binding domain"/>
    <property type="match status" value="1"/>
</dbReference>
<dbReference type="OrthoDB" id="2593732at2759"/>
<evidence type="ECO:0000256" key="3">
    <source>
        <dbReference type="ARBA" id="ARBA00023015"/>
    </source>
</evidence>
<dbReference type="Pfam" id="PF11951">
    <property type="entry name" value="Fungal_trans_2"/>
    <property type="match status" value="1"/>
</dbReference>
<dbReference type="GO" id="GO:0008270">
    <property type="term" value="F:zinc ion binding"/>
    <property type="evidence" value="ECO:0007669"/>
    <property type="project" value="InterPro"/>
</dbReference>
<gene>
    <name evidence="7" type="ORF">UA08_08787</name>
</gene>
<evidence type="ECO:0000313" key="7">
    <source>
        <dbReference type="EMBL" id="OKL56094.1"/>
    </source>
</evidence>
<name>A0A225ADR2_TALAT</name>
<dbReference type="InterPro" id="IPR001138">
    <property type="entry name" value="Zn2Cys6_DnaBD"/>
</dbReference>
<dbReference type="Proteomes" id="UP000214365">
    <property type="component" value="Unassembled WGS sequence"/>
</dbReference>
<dbReference type="RefSeq" id="XP_020116215.1">
    <property type="nucleotide sequence ID" value="XM_020263690.1"/>
</dbReference>
<dbReference type="AlphaFoldDB" id="A0A225ADR2"/>
<sequence length="493" mass="55752">MSIRRVKCDEAKPACHNCCSTGRQCLGYSHDNSQLLQASQGELLRQISASLGGTQRERRAFEFYCVRTSPRLTGSDDHAFWGQLVIQRAYVDTGIRHAIIALASFYEDFESGAENCVFALEQYNLAIRKHFDSFKSENGPATVEVYVSCLVFVCIEMLRANFTSAISLAQKSLSLLHGSTEGQSPGTSNSLLHFLQRQFYRIQVQAIGLIGHVEGGSKYPPQAAQIVEPTIPSIFSSVSEAQDYLEFYGQLYSLSTNDEQTGPIMGGPADFDIRIGSSEPYIDILRQWTNAFDAFLIRRANSLTDQERHAVRILRMRQLLSHISLEVSTHCLPSDEQEMVWDNHCSEFNDAVVLAESILTTMGDWEDASSLIRRKPSFSLDFVSVGPLYDIARRCRDPTIRRKAIDTLRTFRRREGMWDSEMALLVAERIVAIEEDGVDVASCEDVPSWRRIFNVHPVLALEDKKIYLHYERIASPTQAVRVQVQEVIPYREI</sequence>
<dbReference type="GeneID" id="31008543"/>
<dbReference type="PANTHER" id="PTHR36206">
    <property type="entry name" value="ASPERCRYPTIN BIOSYNTHESIS CLUSTER-SPECIFIC TRANSCRIPTION REGULATOR ATNN-RELATED"/>
    <property type="match status" value="1"/>
</dbReference>
<dbReference type="GO" id="GO:0003677">
    <property type="term" value="F:DNA binding"/>
    <property type="evidence" value="ECO:0007669"/>
    <property type="project" value="UniProtKB-KW"/>
</dbReference>